<reference evidence="1" key="1">
    <citation type="journal article" date="2005" name="Proc. Natl. Acad. Sci. U.S.A.">
        <title>The psychrophilic lifestyle as revealed by the genome sequence of Colwellia psychrerythraea 34H through genomic and proteomic analyses.</title>
        <authorList>
            <person name="Methe B.A."/>
            <person name="Nelson K.E."/>
            <person name="Deming J.W."/>
            <person name="Momen B."/>
            <person name="Melamud E."/>
            <person name="Zhang X."/>
            <person name="Moult J."/>
            <person name="Madupu R."/>
            <person name="Nelson W.C."/>
            <person name="Dodson R.J."/>
            <person name="Brinkac L.M."/>
            <person name="Daugherty S.C."/>
            <person name="Durkin A.S."/>
            <person name="DeBoy R.T."/>
            <person name="Kolonay J.F."/>
            <person name="Sullivan S.A."/>
            <person name="Zhou L."/>
            <person name="Davidsen T.M."/>
            <person name="Wu M."/>
            <person name="Huston A.L."/>
            <person name="Lewis M."/>
            <person name="Weaver B."/>
            <person name="Weidman J.F."/>
            <person name="Khouri H."/>
            <person name="Utterback T.R."/>
            <person name="Feldblyum T.V."/>
            <person name="Fraser C.M."/>
        </authorList>
    </citation>
    <scope>NUCLEOTIDE SEQUENCE [LARGE SCALE GENOMIC DNA]</scope>
    <source>
        <strain evidence="1">34H</strain>
    </source>
</reference>
<dbReference type="EMBL" id="CP000083">
    <property type="protein sequence ID" value="AAZ25839.1"/>
    <property type="molecule type" value="Genomic_DNA"/>
</dbReference>
<evidence type="ECO:0000313" key="2">
    <source>
        <dbReference type="Proteomes" id="UP000000547"/>
    </source>
</evidence>
<accession>Q47UQ2</accession>
<proteinExistence type="predicted"/>
<name>Q47UQ2_COLP3</name>
<gene>
    <name evidence="1" type="ordered locus">CPS_4831</name>
</gene>
<dbReference type="Proteomes" id="UP000000547">
    <property type="component" value="Chromosome"/>
</dbReference>
<sequence>MKLIKNSIIKGNYSLLENTKKSIFNRFIKYLQVTMCFTPLYSDKQRYYWMIKKKRSLFTQKDNLTII</sequence>
<evidence type="ECO:0000313" key="1">
    <source>
        <dbReference type="EMBL" id="AAZ25839.1"/>
    </source>
</evidence>
<dbReference type="AlphaFoldDB" id="Q47UQ2"/>
<protein>
    <submittedName>
        <fullName evidence="1">Uncharacterized protein</fullName>
    </submittedName>
</protein>
<dbReference type="HOGENOM" id="CLU_2805065_0_0_6"/>
<dbReference type="KEGG" id="cps:CPS_4831"/>
<organism evidence="1 2">
    <name type="scientific">Colwellia psychrerythraea (strain 34H / ATCC BAA-681)</name>
    <name type="common">Vibrio psychroerythus</name>
    <dbReference type="NCBI Taxonomy" id="167879"/>
    <lineage>
        <taxon>Bacteria</taxon>
        <taxon>Pseudomonadati</taxon>
        <taxon>Pseudomonadota</taxon>
        <taxon>Gammaproteobacteria</taxon>
        <taxon>Alteromonadales</taxon>
        <taxon>Colwelliaceae</taxon>
        <taxon>Colwellia</taxon>
    </lineage>
</organism>
<dbReference type="STRING" id="167879.CPS_4831"/>